<dbReference type="AlphaFoldDB" id="A0A0F9DTY2"/>
<feature type="non-terminal residue" evidence="2">
    <location>
        <position position="1"/>
    </location>
</feature>
<evidence type="ECO:0000259" key="1">
    <source>
        <dbReference type="SMART" id="SM00513"/>
    </source>
</evidence>
<dbReference type="EMBL" id="LAZR01030239">
    <property type="protein sequence ID" value="KKL57211.1"/>
    <property type="molecule type" value="Genomic_DNA"/>
</dbReference>
<evidence type="ECO:0000313" key="2">
    <source>
        <dbReference type="EMBL" id="KKL57211.1"/>
    </source>
</evidence>
<accession>A0A0F9DTY2</accession>
<sequence length="607" mass="70335">HKEVLQEDQTNESILDMIEENIEKSNRDKIEELESEDLNRVLEEKFDYGEILTEANQLKLHEIISNFIPLSTLRKIDEDLDLDLDFTNEKKKLADDFTKTGISITYFLREVPNKHLKEFLRVLNLPVGGNNKSLIERILSAIEFADYDISHDDVIFAIQGDDFMKQREEEKKTEELLFTKIRDYSGSLKLEILLLIESFSFIVTEKILVEKYTEGGREPLSFYGPIGSLLRDGIITVDVLKEEKEYYVPKHILESLKSALLEVKKDIEKWKGAVDDLPNSSKFLLSLVCSYGEAVNLLEIREKFKEIYRTSKTWSSARERLRERALIVERYDEGNDEQVIHAPRLICPILSGILKTYKEKILSDKQEELKRQKEKETLELDITKYTAGEKELLYILINSGGQVEKTSLRNIFTTPPGTCYTYKTLLRYLFKLKKEEIGDETLISEEIDSETNETIVKLNYGNAESLKRSIEESLFNINLEKEFDNFSDSAKTMIKIILDEGGSILVKDLRKIYLEYYPGPTFYKTLSLLDELLLAEGMNSSGDSLMLIPDVFLADIDAFFLKNPIDIRSREYEKVEVEDFILNLYSSVSIINLKIWVLLTLKKNGFY</sequence>
<comment type="caution">
    <text evidence="2">The sequence shown here is derived from an EMBL/GenBank/DDBJ whole genome shotgun (WGS) entry which is preliminary data.</text>
</comment>
<proteinExistence type="predicted"/>
<gene>
    <name evidence="2" type="ORF">LCGC14_2237680</name>
</gene>
<reference evidence="2" key="1">
    <citation type="journal article" date="2015" name="Nature">
        <title>Complex archaea that bridge the gap between prokaryotes and eukaryotes.</title>
        <authorList>
            <person name="Spang A."/>
            <person name="Saw J.H."/>
            <person name="Jorgensen S.L."/>
            <person name="Zaremba-Niedzwiedzka K."/>
            <person name="Martijn J."/>
            <person name="Lind A.E."/>
            <person name="van Eijk R."/>
            <person name="Schleper C."/>
            <person name="Guy L."/>
            <person name="Ettema T.J."/>
        </authorList>
    </citation>
    <scope>NUCLEOTIDE SEQUENCE</scope>
</reference>
<feature type="non-terminal residue" evidence="2">
    <location>
        <position position="607"/>
    </location>
</feature>
<organism evidence="2">
    <name type="scientific">marine sediment metagenome</name>
    <dbReference type="NCBI Taxonomy" id="412755"/>
    <lineage>
        <taxon>unclassified sequences</taxon>
        <taxon>metagenomes</taxon>
        <taxon>ecological metagenomes</taxon>
    </lineage>
</organism>
<protein>
    <recommendedName>
        <fullName evidence="1">SAP domain-containing protein</fullName>
    </recommendedName>
</protein>
<feature type="domain" description="SAP" evidence="1">
    <location>
        <begin position="108"/>
        <end position="142"/>
    </location>
</feature>
<name>A0A0F9DTY2_9ZZZZ</name>
<dbReference type="InterPro" id="IPR003034">
    <property type="entry name" value="SAP_dom"/>
</dbReference>
<dbReference type="SMART" id="SM00513">
    <property type="entry name" value="SAP"/>
    <property type="match status" value="1"/>
</dbReference>